<dbReference type="PANTHER" id="PTHR24095:SF110">
    <property type="entry name" value="ACETYL-COENZYME A SYNTHETASE 2-LIKE, MITOCHONDRIAL"/>
    <property type="match status" value="1"/>
</dbReference>
<proteinExistence type="predicted"/>
<dbReference type="Pfam" id="PF00501">
    <property type="entry name" value="AMP-binding"/>
    <property type="match status" value="1"/>
</dbReference>
<dbReference type="Gene3D" id="3.40.50.12780">
    <property type="entry name" value="N-terminal domain of ligase-like"/>
    <property type="match status" value="1"/>
</dbReference>
<feature type="domain" description="AMP-dependent synthetase/ligase" evidence="2">
    <location>
        <begin position="28"/>
        <end position="116"/>
    </location>
</feature>
<evidence type="ECO:0000313" key="4">
    <source>
        <dbReference type="Proteomes" id="UP001345963"/>
    </source>
</evidence>
<evidence type="ECO:0000313" key="3">
    <source>
        <dbReference type="EMBL" id="MED6256144.1"/>
    </source>
</evidence>
<dbReference type="Proteomes" id="UP001345963">
    <property type="component" value="Unassembled WGS sequence"/>
</dbReference>
<name>A0ABU7C0L2_9TELE</name>
<reference evidence="3 4" key="1">
    <citation type="submission" date="2021-07" db="EMBL/GenBank/DDBJ databases">
        <authorList>
            <person name="Palmer J.M."/>
        </authorList>
    </citation>
    <scope>NUCLEOTIDE SEQUENCE [LARGE SCALE GENOMIC DNA]</scope>
    <source>
        <strain evidence="3 4">AT_MEX2019</strain>
        <tissue evidence="3">Muscle</tissue>
    </source>
</reference>
<keyword evidence="4" id="KW-1185">Reference proteome</keyword>
<dbReference type="PANTHER" id="PTHR24095">
    <property type="entry name" value="ACETYL-COENZYME A SYNTHETASE"/>
    <property type="match status" value="1"/>
</dbReference>
<evidence type="ECO:0000259" key="2">
    <source>
        <dbReference type="Pfam" id="PF00501"/>
    </source>
</evidence>
<sequence>MNLHQSSQNGSDPTHPPQQVVSTVISVRYWETVERLRINQFYGAPTALRLLLKYNDSWVRKYDRSSLRTLGSVGEPINHEAWHWFHSVVGEGRCPLVDTWWQTETGGVCIAPHPADHGAPIIPAMAMRPFFGIQPVLMGEKVRSYMQQYQESSVFCPTCLCSDGSQRS</sequence>
<dbReference type="SUPFAM" id="SSF56801">
    <property type="entry name" value="Acetyl-CoA synthetase-like"/>
    <property type="match status" value="1"/>
</dbReference>
<dbReference type="EC" id="6.2.1.1" evidence="1"/>
<comment type="caution">
    <text evidence="3">The sequence shown here is derived from an EMBL/GenBank/DDBJ whole genome shotgun (WGS) entry which is preliminary data.</text>
</comment>
<evidence type="ECO:0000256" key="1">
    <source>
        <dbReference type="ARBA" id="ARBA00013275"/>
    </source>
</evidence>
<dbReference type="EMBL" id="JAHUTI010073243">
    <property type="protein sequence ID" value="MED6256144.1"/>
    <property type="molecule type" value="Genomic_DNA"/>
</dbReference>
<accession>A0ABU7C0L2</accession>
<dbReference type="InterPro" id="IPR042099">
    <property type="entry name" value="ANL_N_sf"/>
</dbReference>
<gene>
    <name evidence="3" type="primary">ACSS1_1</name>
    <name evidence="3" type="ORF">ATANTOWER_020684</name>
</gene>
<protein>
    <recommendedName>
        <fullName evidence="1">acetate--CoA ligase</fullName>
        <ecNumber evidence="1">6.2.1.1</ecNumber>
    </recommendedName>
</protein>
<dbReference type="InterPro" id="IPR000873">
    <property type="entry name" value="AMP-dep_synth/lig_dom"/>
</dbReference>
<organism evidence="3 4">
    <name type="scientific">Ataeniobius toweri</name>
    <dbReference type="NCBI Taxonomy" id="208326"/>
    <lineage>
        <taxon>Eukaryota</taxon>
        <taxon>Metazoa</taxon>
        <taxon>Chordata</taxon>
        <taxon>Craniata</taxon>
        <taxon>Vertebrata</taxon>
        <taxon>Euteleostomi</taxon>
        <taxon>Actinopterygii</taxon>
        <taxon>Neopterygii</taxon>
        <taxon>Teleostei</taxon>
        <taxon>Neoteleostei</taxon>
        <taxon>Acanthomorphata</taxon>
        <taxon>Ovalentaria</taxon>
        <taxon>Atherinomorphae</taxon>
        <taxon>Cyprinodontiformes</taxon>
        <taxon>Goodeidae</taxon>
        <taxon>Ataeniobius</taxon>
    </lineage>
</organism>